<dbReference type="Proteomes" id="UP000237797">
    <property type="component" value="Unassembled WGS sequence"/>
</dbReference>
<sequence>MPIHKIPPDSLRKRTELEEKNLVTIFVEAIMKKSEVSGVDRKGKIGLACMGILVISAYLIPYTVLTEVPSWYGSGLFWVLFAVASIFVMAWLTAEWRE</sequence>
<evidence type="ECO:0000313" key="2">
    <source>
        <dbReference type="EMBL" id="PRX39088.1"/>
    </source>
</evidence>
<keyword evidence="1" id="KW-1133">Transmembrane helix</keyword>
<evidence type="ECO:0000313" key="3">
    <source>
        <dbReference type="Proteomes" id="UP000237797"/>
    </source>
</evidence>
<accession>A0A2T0LB27</accession>
<keyword evidence="1" id="KW-0472">Membrane</keyword>
<name>A0A2T0LB27_9BACL</name>
<comment type="caution">
    <text evidence="2">The sequence shown here is derived from an EMBL/GenBank/DDBJ whole genome shotgun (WGS) entry which is preliminary data.</text>
</comment>
<reference evidence="2 3" key="1">
    <citation type="submission" date="2018-03" db="EMBL/GenBank/DDBJ databases">
        <title>Genomic Encyclopedia of Archaeal and Bacterial Type Strains, Phase II (KMG-II): from individual species to whole genera.</title>
        <authorList>
            <person name="Goeker M."/>
        </authorList>
    </citation>
    <scope>NUCLEOTIDE SEQUENCE [LARGE SCALE GENOMIC DNA]</scope>
    <source>
        <strain evidence="2 3">DSM 44946</strain>
    </source>
</reference>
<proteinExistence type="predicted"/>
<dbReference type="AlphaFoldDB" id="A0A2T0LB27"/>
<organism evidence="2 3">
    <name type="scientific">Planifilum fimeticola</name>
    <dbReference type="NCBI Taxonomy" id="201975"/>
    <lineage>
        <taxon>Bacteria</taxon>
        <taxon>Bacillati</taxon>
        <taxon>Bacillota</taxon>
        <taxon>Bacilli</taxon>
        <taxon>Bacillales</taxon>
        <taxon>Thermoactinomycetaceae</taxon>
        <taxon>Planifilum</taxon>
    </lineage>
</organism>
<protein>
    <submittedName>
        <fullName evidence="2">Uncharacterized protein</fullName>
    </submittedName>
</protein>
<feature type="transmembrane region" description="Helical" evidence="1">
    <location>
        <begin position="71"/>
        <end position="92"/>
    </location>
</feature>
<evidence type="ECO:0000256" key="1">
    <source>
        <dbReference type="SAM" id="Phobius"/>
    </source>
</evidence>
<keyword evidence="1" id="KW-0812">Transmembrane</keyword>
<dbReference type="EMBL" id="PVNE01000030">
    <property type="protein sequence ID" value="PRX39088.1"/>
    <property type="molecule type" value="Genomic_DNA"/>
</dbReference>
<feature type="transmembrane region" description="Helical" evidence="1">
    <location>
        <begin position="45"/>
        <end position="65"/>
    </location>
</feature>
<keyword evidence="3" id="KW-1185">Reference proteome</keyword>
<gene>
    <name evidence="2" type="ORF">CLV97_13028</name>
</gene>